<evidence type="ECO:0000313" key="1">
    <source>
        <dbReference type="EMBL" id="TWU60733.1"/>
    </source>
</evidence>
<dbReference type="Proteomes" id="UP000318288">
    <property type="component" value="Unassembled WGS sequence"/>
</dbReference>
<dbReference type="EMBL" id="SJPW01000001">
    <property type="protein sequence ID" value="TWU60733.1"/>
    <property type="molecule type" value="Genomic_DNA"/>
</dbReference>
<dbReference type="AlphaFoldDB" id="A0A5C6FJF8"/>
<protein>
    <submittedName>
        <fullName evidence="1">Uncharacterized protein</fullName>
    </submittedName>
</protein>
<name>A0A5C6FJF8_9BACT</name>
<proteinExistence type="predicted"/>
<organism evidence="1 2">
    <name type="scientific">Rubripirellula tenax</name>
    <dbReference type="NCBI Taxonomy" id="2528015"/>
    <lineage>
        <taxon>Bacteria</taxon>
        <taxon>Pseudomonadati</taxon>
        <taxon>Planctomycetota</taxon>
        <taxon>Planctomycetia</taxon>
        <taxon>Pirellulales</taxon>
        <taxon>Pirellulaceae</taxon>
        <taxon>Rubripirellula</taxon>
    </lineage>
</organism>
<gene>
    <name evidence="1" type="ORF">Poly51_10140</name>
</gene>
<reference evidence="1 2" key="1">
    <citation type="submission" date="2019-02" db="EMBL/GenBank/DDBJ databases">
        <title>Deep-cultivation of Planctomycetes and their phenomic and genomic characterization uncovers novel biology.</title>
        <authorList>
            <person name="Wiegand S."/>
            <person name="Jogler M."/>
            <person name="Boedeker C."/>
            <person name="Pinto D."/>
            <person name="Vollmers J."/>
            <person name="Rivas-Marin E."/>
            <person name="Kohn T."/>
            <person name="Peeters S.H."/>
            <person name="Heuer A."/>
            <person name="Rast P."/>
            <person name="Oberbeckmann S."/>
            <person name="Bunk B."/>
            <person name="Jeske O."/>
            <person name="Meyerdierks A."/>
            <person name="Storesund J.E."/>
            <person name="Kallscheuer N."/>
            <person name="Luecker S."/>
            <person name="Lage O.M."/>
            <person name="Pohl T."/>
            <person name="Merkel B.J."/>
            <person name="Hornburger P."/>
            <person name="Mueller R.-W."/>
            <person name="Bruemmer F."/>
            <person name="Labrenz M."/>
            <person name="Spormann A.M."/>
            <person name="Op Den Camp H."/>
            <person name="Overmann J."/>
            <person name="Amann R."/>
            <person name="Jetten M.S.M."/>
            <person name="Mascher T."/>
            <person name="Medema M.H."/>
            <person name="Devos D.P."/>
            <person name="Kaster A.-K."/>
            <person name="Ovreas L."/>
            <person name="Rohde M."/>
            <person name="Galperin M.Y."/>
            <person name="Jogler C."/>
        </authorList>
    </citation>
    <scope>NUCLEOTIDE SEQUENCE [LARGE SCALE GENOMIC DNA]</scope>
    <source>
        <strain evidence="1 2">Poly51</strain>
    </source>
</reference>
<sequence>MPLASPKMSLYLSASLTPVARRQDLERGINVSESQLK</sequence>
<accession>A0A5C6FJF8</accession>
<keyword evidence="2" id="KW-1185">Reference proteome</keyword>
<evidence type="ECO:0000313" key="2">
    <source>
        <dbReference type="Proteomes" id="UP000318288"/>
    </source>
</evidence>
<comment type="caution">
    <text evidence="1">The sequence shown here is derived from an EMBL/GenBank/DDBJ whole genome shotgun (WGS) entry which is preliminary data.</text>
</comment>